<dbReference type="Pfam" id="PF00583">
    <property type="entry name" value="Acetyltransf_1"/>
    <property type="match status" value="1"/>
</dbReference>
<dbReference type="AlphaFoldDB" id="A0A937VZF7"/>
<dbReference type="SUPFAM" id="SSF55729">
    <property type="entry name" value="Acyl-CoA N-acyltransferases (Nat)"/>
    <property type="match status" value="2"/>
</dbReference>
<dbReference type="InterPro" id="IPR016181">
    <property type="entry name" value="Acyl_CoA_acyltransferase"/>
</dbReference>
<dbReference type="PROSITE" id="PS51186">
    <property type="entry name" value="GNAT"/>
    <property type="match status" value="1"/>
</dbReference>
<dbReference type="PANTHER" id="PTHR43617">
    <property type="entry name" value="L-AMINO ACID N-ACETYLTRANSFERASE"/>
    <property type="match status" value="1"/>
</dbReference>
<evidence type="ECO:0000259" key="1">
    <source>
        <dbReference type="PROSITE" id="PS51186"/>
    </source>
</evidence>
<evidence type="ECO:0000313" key="3">
    <source>
        <dbReference type="Proteomes" id="UP000712673"/>
    </source>
</evidence>
<protein>
    <submittedName>
        <fullName evidence="2">GNAT family N-acetyltransferase</fullName>
    </submittedName>
</protein>
<proteinExistence type="predicted"/>
<comment type="caution">
    <text evidence="2">The sequence shown here is derived from an EMBL/GenBank/DDBJ whole genome shotgun (WGS) entry which is preliminary data.</text>
</comment>
<dbReference type="Proteomes" id="UP000712673">
    <property type="component" value="Unassembled WGS sequence"/>
</dbReference>
<dbReference type="EMBL" id="VGLS01000236">
    <property type="protein sequence ID" value="MBM3223983.1"/>
    <property type="molecule type" value="Genomic_DNA"/>
</dbReference>
<sequence length="345" mass="38122">MGKLRFCRLQQRQDRFETWRLFVHSSHAAPQPGRPQLVDLRTVLPADLEPLWAHETCWWRQHLHWDVSASLAALRRVVGRHGLSGHAVRVDTHTVGYAYYLVSGNLGVLSSLVLAPAWQSDAAVGPCLLQATLATLRRHDVQRVESPCVSPAYPWLVPVYEQAGFCAARRAFLRMTLAHAPVPSAPPSGIQLAPWQDTHMPQAATIMQAAYQEMVDTTLNVLYRTVEGCSGVLENLLQQGGCGPLLPEASAVARYRDQIIGFVIATTIAPHQGHLAQVAVLPAYQGQGVGRLLVSYCAHQLARHDFESLSLIVSQANTRACRLYEAMGLHKILTFPVFVWEQVPG</sequence>
<dbReference type="CDD" id="cd04301">
    <property type="entry name" value="NAT_SF"/>
    <property type="match status" value="1"/>
</dbReference>
<gene>
    <name evidence="2" type="ORF">FJZ47_09305</name>
</gene>
<name>A0A937VZF7_UNCTE</name>
<dbReference type="Gene3D" id="3.40.630.30">
    <property type="match status" value="1"/>
</dbReference>
<organism evidence="2 3">
    <name type="scientific">Tectimicrobiota bacterium</name>
    <dbReference type="NCBI Taxonomy" id="2528274"/>
    <lineage>
        <taxon>Bacteria</taxon>
        <taxon>Pseudomonadati</taxon>
        <taxon>Nitrospinota/Tectimicrobiota group</taxon>
        <taxon>Candidatus Tectimicrobiota</taxon>
    </lineage>
</organism>
<evidence type="ECO:0000313" key="2">
    <source>
        <dbReference type="EMBL" id="MBM3223983.1"/>
    </source>
</evidence>
<dbReference type="InterPro" id="IPR050276">
    <property type="entry name" value="MshD_Acetyltransferase"/>
</dbReference>
<dbReference type="GO" id="GO:0016747">
    <property type="term" value="F:acyltransferase activity, transferring groups other than amino-acyl groups"/>
    <property type="evidence" value="ECO:0007669"/>
    <property type="project" value="InterPro"/>
</dbReference>
<reference evidence="2" key="1">
    <citation type="submission" date="2019-03" db="EMBL/GenBank/DDBJ databases">
        <title>Lake Tanganyika Metagenome-Assembled Genomes (MAGs).</title>
        <authorList>
            <person name="Tran P."/>
        </authorList>
    </citation>
    <scope>NUCLEOTIDE SEQUENCE</scope>
    <source>
        <strain evidence="2">K_DeepCast_65m_m2_066</strain>
    </source>
</reference>
<feature type="domain" description="N-acetyltransferase" evidence="1">
    <location>
        <begin position="190"/>
        <end position="345"/>
    </location>
</feature>
<accession>A0A937VZF7</accession>
<dbReference type="InterPro" id="IPR000182">
    <property type="entry name" value="GNAT_dom"/>
</dbReference>